<name>A0A6N2VJN4_CLOIN</name>
<dbReference type="EMBL" id="CACRTE010000030">
    <property type="protein sequence ID" value="VYT29122.1"/>
    <property type="molecule type" value="Genomic_DNA"/>
</dbReference>
<proteinExistence type="predicted"/>
<protein>
    <submittedName>
        <fullName evidence="1">Uncharacterized protein</fullName>
    </submittedName>
</protein>
<reference evidence="1" key="1">
    <citation type="submission" date="2019-11" db="EMBL/GenBank/DDBJ databases">
        <authorList>
            <person name="Feng L."/>
        </authorList>
    </citation>
    <scope>NUCLEOTIDE SEQUENCE</scope>
    <source>
        <strain evidence="1">CinnocuumLFYP12</strain>
    </source>
</reference>
<sequence length="268" mass="31017">MTGMLCLLVSGCNNSGNSTAAKEQQETLFNELNRAAEKCVERGNLQIDWQYAGQQDLKCDGKELEEINVGPSRNITLYDFKHQRSISYFYALEDADPQVEDKIGMACSYINGYYVELSFAEVQGKRTFQKAENRRNKRKEAFPYTGNDFAMIVRDVDKDYFHIEKEENDKEIVYTLTMSDKDQTNQRYKQDAQERGEDAMRIDNCTLDTNEIIDQKLVYHVNTDGYLSLVEASTTWQINDVKKEVKYTASYETFDTFDSSVFEEAITY</sequence>
<accession>A0A6N2VJN4</accession>
<organism evidence="1">
    <name type="scientific">Clostridium innocuum</name>
    <dbReference type="NCBI Taxonomy" id="1522"/>
    <lineage>
        <taxon>Bacteria</taxon>
        <taxon>Bacillati</taxon>
        <taxon>Bacillota</taxon>
        <taxon>Clostridia</taxon>
        <taxon>Eubacteriales</taxon>
        <taxon>Clostridiaceae</taxon>
        <taxon>Clostridium</taxon>
    </lineage>
</organism>
<gene>
    <name evidence="1" type="ORF">CILFYP12_02387</name>
</gene>
<evidence type="ECO:0000313" key="1">
    <source>
        <dbReference type="EMBL" id="VYT29122.1"/>
    </source>
</evidence>
<dbReference type="AlphaFoldDB" id="A0A6N2VJN4"/>